<dbReference type="Pfam" id="PF00294">
    <property type="entry name" value="PfkB"/>
    <property type="match status" value="1"/>
</dbReference>
<dbReference type="Proteomes" id="UP001431783">
    <property type="component" value="Unassembled WGS sequence"/>
</dbReference>
<name>A0AAW1TR85_9CUCU</name>
<evidence type="ECO:0000313" key="4">
    <source>
        <dbReference type="Proteomes" id="UP001431783"/>
    </source>
</evidence>
<dbReference type="Gene3D" id="3.40.1190.20">
    <property type="match status" value="1"/>
</dbReference>
<dbReference type="EMBL" id="JARQZJ010000003">
    <property type="protein sequence ID" value="KAK9870572.1"/>
    <property type="molecule type" value="Genomic_DNA"/>
</dbReference>
<organism evidence="3 4">
    <name type="scientific">Henosepilachna vigintioctopunctata</name>
    <dbReference type="NCBI Taxonomy" id="420089"/>
    <lineage>
        <taxon>Eukaryota</taxon>
        <taxon>Metazoa</taxon>
        <taxon>Ecdysozoa</taxon>
        <taxon>Arthropoda</taxon>
        <taxon>Hexapoda</taxon>
        <taxon>Insecta</taxon>
        <taxon>Pterygota</taxon>
        <taxon>Neoptera</taxon>
        <taxon>Endopterygota</taxon>
        <taxon>Coleoptera</taxon>
        <taxon>Polyphaga</taxon>
        <taxon>Cucujiformia</taxon>
        <taxon>Coccinelloidea</taxon>
        <taxon>Coccinellidae</taxon>
        <taxon>Epilachninae</taxon>
        <taxon>Epilachnini</taxon>
        <taxon>Henosepilachna</taxon>
    </lineage>
</organism>
<reference evidence="3 4" key="1">
    <citation type="submission" date="2023-03" db="EMBL/GenBank/DDBJ databases">
        <title>Genome insight into feeding habits of ladybird beetles.</title>
        <authorList>
            <person name="Li H.-S."/>
            <person name="Huang Y.-H."/>
            <person name="Pang H."/>
        </authorList>
    </citation>
    <scope>NUCLEOTIDE SEQUENCE [LARGE SCALE GENOMIC DNA]</scope>
    <source>
        <strain evidence="3">SYSU_2023b</strain>
        <tissue evidence="3">Whole body</tissue>
    </source>
</reference>
<dbReference type="PANTHER" id="PTHR42909">
    <property type="entry name" value="ZGC:136858"/>
    <property type="match status" value="1"/>
</dbReference>
<dbReference type="GO" id="GO:0004730">
    <property type="term" value="F:pseudouridylate synthase activity"/>
    <property type="evidence" value="ECO:0007669"/>
    <property type="project" value="TreeGrafter"/>
</dbReference>
<dbReference type="PANTHER" id="PTHR42909:SF1">
    <property type="entry name" value="CARBOHYDRATE KINASE PFKB DOMAIN-CONTAINING PROTEIN"/>
    <property type="match status" value="1"/>
</dbReference>
<gene>
    <name evidence="3" type="ORF">WA026_008134</name>
</gene>
<evidence type="ECO:0000256" key="1">
    <source>
        <dbReference type="ARBA" id="ARBA00022723"/>
    </source>
</evidence>
<dbReference type="GO" id="GO:0046872">
    <property type="term" value="F:metal ion binding"/>
    <property type="evidence" value="ECO:0007669"/>
    <property type="project" value="UniProtKB-KW"/>
</dbReference>
<keyword evidence="1" id="KW-0479">Metal-binding</keyword>
<protein>
    <recommendedName>
        <fullName evidence="2">Carbohydrate kinase PfkB domain-containing protein</fullName>
    </recommendedName>
</protein>
<dbReference type="InterPro" id="IPR029056">
    <property type="entry name" value="Ribokinase-like"/>
</dbReference>
<dbReference type="GO" id="GO:0016798">
    <property type="term" value="F:hydrolase activity, acting on glycosyl bonds"/>
    <property type="evidence" value="ECO:0007669"/>
    <property type="project" value="TreeGrafter"/>
</dbReference>
<sequence>MHPSKFSYIAGGVARNIFEALTKMNASPTLITAIGDDEPGKILKSVMPNKLLNKMKIIKGQNTGQCIIVLNSKGDCSCLLADFGITEQIRPEMIMQNKEEILRARMIVLDANLNIICIEEILKTAMENNIPGKESD</sequence>
<dbReference type="GO" id="GO:0005737">
    <property type="term" value="C:cytoplasm"/>
    <property type="evidence" value="ECO:0007669"/>
    <property type="project" value="TreeGrafter"/>
</dbReference>
<accession>A0AAW1TR85</accession>
<evidence type="ECO:0000313" key="3">
    <source>
        <dbReference type="EMBL" id="KAK9870572.1"/>
    </source>
</evidence>
<comment type="caution">
    <text evidence="3">The sequence shown here is derived from an EMBL/GenBank/DDBJ whole genome shotgun (WGS) entry which is preliminary data.</text>
</comment>
<evidence type="ECO:0000259" key="2">
    <source>
        <dbReference type="Pfam" id="PF00294"/>
    </source>
</evidence>
<dbReference type="InterPro" id="IPR011611">
    <property type="entry name" value="PfkB_dom"/>
</dbReference>
<dbReference type="AlphaFoldDB" id="A0AAW1TR85"/>
<keyword evidence="4" id="KW-1185">Reference proteome</keyword>
<feature type="domain" description="Carbohydrate kinase PfkB" evidence="2">
    <location>
        <begin position="2"/>
        <end position="116"/>
    </location>
</feature>
<proteinExistence type="predicted"/>
<dbReference type="GO" id="GO:0006796">
    <property type="term" value="P:phosphate-containing compound metabolic process"/>
    <property type="evidence" value="ECO:0007669"/>
    <property type="project" value="UniProtKB-ARBA"/>
</dbReference>
<dbReference type="SUPFAM" id="SSF53613">
    <property type="entry name" value="Ribokinase-like"/>
    <property type="match status" value="1"/>
</dbReference>